<evidence type="ECO:0000313" key="1">
    <source>
        <dbReference type="EMBL" id="KAK3347274.1"/>
    </source>
</evidence>
<gene>
    <name evidence="1" type="ORF">B0T25DRAFT_584296</name>
</gene>
<evidence type="ECO:0000313" key="2">
    <source>
        <dbReference type="Proteomes" id="UP001275084"/>
    </source>
</evidence>
<dbReference type="EMBL" id="JAUIQD010000006">
    <property type="protein sequence ID" value="KAK3347274.1"/>
    <property type="molecule type" value="Genomic_DNA"/>
</dbReference>
<protein>
    <submittedName>
        <fullName evidence="1">Uncharacterized protein</fullName>
    </submittedName>
</protein>
<keyword evidence="2" id="KW-1185">Reference proteome</keyword>
<dbReference type="Proteomes" id="UP001275084">
    <property type="component" value="Unassembled WGS sequence"/>
</dbReference>
<reference evidence="1" key="2">
    <citation type="submission" date="2023-06" db="EMBL/GenBank/DDBJ databases">
        <authorList>
            <consortium name="Lawrence Berkeley National Laboratory"/>
            <person name="Haridas S."/>
            <person name="Hensen N."/>
            <person name="Bonometti L."/>
            <person name="Westerberg I."/>
            <person name="Brannstrom I.O."/>
            <person name="Guillou S."/>
            <person name="Cros-Aarteil S."/>
            <person name="Calhoun S."/>
            <person name="Kuo A."/>
            <person name="Mondo S."/>
            <person name="Pangilinan J."/>
            <person name="Riley R."/>
            <person name="Labutti K."/>
            <person name="Andreopoulos B."/>
            <person name="Lipzen A."/>
            <person name="Chen C."/>
            <person name="Yanf M."/>
            <person name="Daum C."/>
            <person name="Ng V."/>
            <person name="Clum A."/>
            <person name="Steindorff A."/>
            <person name="Ohm R."/>
            <person name="Martin F."/>
            <person name="Silar P."/>
            <person name="Natvig D."/>
            <person name="Lalanne C."/>
            <person name="Gautier V."/>
            <person name="Ament-Velasquez S.L."/>
            <person name="Kruys A."/>
            <person name="Hutchinson M.I."/>
            <person name="Powell A.J."/>
            <person name="Barry K."/>
            <person name="Miller A.N."/>
            <person name="Grigoriev I.V."/>
            <person name="Debuchy R."/>
            <person name="Gladieux P."/>
            <person name="Thoren M.H."/>
            <person name="Johannesson H."/>
        </authorList>
    </citation>
    <scope>NUCLEOTIDE SEQUENCE</scope>
    <source>
        <strain evidence="1">CBS 955.72</strain>
    </source>
</reference>
<reference evidence="1" key="1">
    <citation type="journal article" date="2023" name="Mol. Phylogenet. Evol.">
        <title>Genome-scale phylogeny and comparative genomics of the fungal order Sordariales.</title>
        <authorList>
            <person name="Hensen N."/>
            <person name="Bonometti L."/>
            <person name="Westerberg I."/>
            <person name="Brannstrom I.O."/>
            <person name="Guillou S."/>
            <person name="Cros-Aarteil S."/>
            <person name="Calhoun S."/>
            <person name="Haridas S."/>
            <person name="Kuo A."/>
            <person name="Mondo S."/>
            <person name="Pangilinan J."/>
            <person name="Riley R."/>
            <person name="LaButti K."/>
            <person name="Andreopoulos B."/>
            <person name="Lipzen A."/>
            <person name="Chen C."/>
            <person name="Yan M."/>
            <person name="Daum C."/>
            <person name="Ng V."/>
            <person name="Clum A."/>
            <person name="Steindorff A."/>
            <person name="Ohm R.A."/>
            <person name="Martin F."/>
            <person name="Silar P."/>
            <person name="Natvig D.O."/>
            <person name="Lalanne C."/>
            <person name="Gautier V."/>
            <person name="Ament-Velasquez S.L."/>
            <person name="Kruys A."/>
            <person name="Hutchinson M.I."/>
            <person name="Powell A.J."/>
            <person name="Barry K."/>
            <person name="Miller A.N."/>
            <person name="Grigoriev I.V."/>
            <person name="Debuchy R."/>
            <person name="Gladieux P."/>
            <person name="Hiltunen Thoren M."/>
            <person name="Johannesson H."/>
        </authorList>
    </citation>
    <scope>NUCLEOTIDE SEQUENCE</scope>
    <source>
        <strain evidence="1">CBS 955.72</strain>
    </source>
</reference>
<comment type="caution">
    <text evidence="1">The sequence shown here is derived from an EMBL/GenBank/DDBJ whole genome shotgun (WGS) entry which is preliminary data.</text>
</comment>
<dbReference type="InterPro" id="IPR052895">
    <property type="entry name" value="HetReg/Transcr_Mod"/>
</dbReference>
<dbReference type="PANTHER" id="PTHR24148">
    <property type="entry name" value="ANKYRIN REPEAT DOMAIN-CONTAINING PROTEIN 39 HOMOLOG-RELATED"/>
    <property type="match status" value="1"/>
</dbReference>
<proteinExistence type="predicted"/>
<accession>A0AAJ0HCV7</accession>
<dbReference type="PANTHER" id="PTHR24148:SF73">
    <property type="entry name" value="HET DOMAIN PROTEIN (AFU_ORTHOLOGUE AFUA_8G01020)"/>
    <property type="match status" value="1"/>
</dbReference>
<dbReference type="Pfam" id="PF26639">
    <property type="entry name" value="Het-6_barrel"/>
    <property type="match status" value="1"/>
</dbReference>
<dbReference type="AlphaFoldDB" id="A0AAJ0HCV7"/>
<name>A0AAJ0HCV7_9PEZI</name>
<organism evidence="1 2">
    <name type="scientific">Lasiosphaeria hispida</name>
    <dbReference type="NCBI Taxonomy" id="260671"/>
    <lineage>
        <taxon>Eukaryota</taxon>
        <taxon>Fungi</taxon>
        <taxon>Dikarya</taxon>
        <taxon>Ascomycota</taxon>
        <taxon>Pezizomycotina</taxon>
        <taxon>Sordariomycetes</taxon>
        <taxon>Sordariomycetidae</taxon>
        <taxon>Sordariales</taxon>
        <taxon>Lasiosphaeriaceae</taxon>
        <taxon>Lasiosphaeria</taxon>
    </lineage>
</organism>
<sequence>MAPAFDYDSVKLPTPDSIRPVELLPGDTLTRRIFTHPPPKPPPLQSPILLWGSDTKTHSISAIQGASLTHVPITTNLNTTLRHLGTTAPLVLWICRVCAAVGQGNGHGLAAEDVVPAGVGGAGVLHVDAEKQGQRDLGPALCGATGIKYSVSMGSGDGKSPYLMREGHLGIGPAGAMSGDAVAIFCGARIPFILRPDGEHGYFVFVGEAYCDGVMDGEVVAREEKRVLFLK</sequence>